<dbReference type="Proteomes" id="UP000694864">
    <property type="component" value="Chromosome 5"/>
</dbReference>
<dbReference type="RefSeq" id="XP_019100916.1">
    <property type="nucleotide sequence ID" value="XM_019245371.1"/>
</dbReference>
<keyword evidence="1" id="KW-0175">Coiled coil</keyword>
<keyword evidence="4" id="KW-1185">Reference proteome</keyword>
<gene>
    <name evidence="5" type="primary">LOC109132908</name>
</gene>
<feature type="compositionally biased region" description="Acidic residues" evidence="2">
    <location>
        <begin position="274"/>
        <end position="298"/>
    </location>
</feature>
<reference evidence="4" key="1">
    <citation type="journal article" date="2014" name="Nat. Commun.">
        <title>The emerging biofuel crop Camelina sativa retains a highly undifferentiated hexaploid genome structure.</title>
        <authorList>
            <person name="Kagale S."/>
            <person name="Koh C."/>
            <person name="Nixon J."/>
            <person name="Bollina V."/>
            <person name="Clarke W.E."/>
            <person name="Tuteja R."/>
            <person name="Spillane C."/>
            <person name="Robinson S.J."/>
            <person name="Links M.G."/>
            <person name="Clarke C."/>
            <person name="Higgins E.E."/>
            <person name="Huebert T."/>
            <person name="Sharpe A.G."/>
            <person name="Parkin I.A."/>
        </authorList>
    </citation>
    <scope>NUCLEOTIDE SEQUENCE [LARGE SCALE GENOMIC DNA]</scope>
    <source>
        <strain evidence="4">cv. DH55</strain>
    </source>
</reference>
<feature type="region of interest" description="Disordered" evidence="2">
    <location>
        <begin position="1"/>
        <end position="25"/>
    </location>
</feature>
<feature type="domain" description="DUF1204" evidence="3">
    <location>
        <begin position="479"/>
        <end position="626"/>
    </location>
</feature>
<evidence type="ECO:0000259" key="3">
    <source>
        <dbReference type="Pfam" id="PF06721"/>
    </source>
</evidence>
<proteinExistence type="predicted"/>
<evidence type="ECO:0000256" key="1">
    <source>
        <dbReference type="SAM" id="Coils"/>
    </source>
</evidence>
<feature type="region of interest" description="Disordered" evidence="2">
    <location>
        <begin position="259"/>
        <end position="359"/>
    </location>
</feature>
<feature type="compositionally biased region" description="Basic and acidic residues" evidence="2">
    <location>
        <begin position="7"/>
        <end position="17"/>
    </location>
</feature>
<feature type="coiled-coil region" evidence="1">
    <location>
        <begin position="449"/>
        <end position="518"/>
    </location>
</feature>
<dbReference type="Pfam" id="PF06721">
    <property type="entry name" value="DUF1204"/>
    <property type="match status" value="1"/>
</dbReference>
<dbReference type="GeneID" id="109132908"/>
<name>A0ABM1RPH8_CAMSA</name>
<sequence>MINDLSPLRDHRGDIGGEKTTSTSKSVGDLLNSCGLANSIVHVIIPGEHQRLWTPPLGYICLYEGFFSQCRLFFPLPNLLTQYAHRRKIPICQLTPGSICNFVAALTLAAEDQVFLEVECFEQLTNFKNSQGSKLWMVNAKPAHNFLPGEKVSNFKKLRARYFFVRVYKRSFENPKRGRRRVWNDSPDRPSSAWRLSSRFKRIKNTLLGVADRSWAQISRRRMEAAMGKARTQFASFASSLGQTSEVPPTTIVAAEMLRSVDRNDEPTINPEPEQTENEFIDVEDEDELPAADEEDENVAPNDSPLPPPTELIVSVQIAAEPDDGSKKKKSKKDKNKEKGKGKASAQGKGQKRSVEEAGLESYDRFRVERAAGRTDQFRYDYFGETPLVCNREASAELCRQLALSSVMMPPVDKLEFKDQFAQAAQSALQTAAYMSVLTLMYDRRVKSMTLAEAEFEKMKECLENLREANKSKNERIKELKDLLAKKEHDCENLEGRVAELESHGKVLEEEKAKLSKQFDDLGVKFESEMRRLRLDRQAKVEGTTKKAQHRLDKVKDYLHDQEMARPKEDVLNQANGFGEIMDYLLKNGASIPDNLVAEIKKKREVAQTEVEALDLVEFEEGDLDMSPDQLGFGLLQSGDVALDSVPHPYGSNVGLFQAGLPENVP</sequence>
<accession>A0ABM1RPH8</accession>
<dbReference type="InterPro" id="IPR009596">
    <property type="entry name" value="DUF1204"/>
</dbReference>
<evidence type="ECO:0000313" key="5">
    <source>
        <dbReference type="RefSeq" id="XP_019100916.1"/>
    </source>
</evidence>
<evidence type="ECO:0000256" key="2">
    <source>
        <dbReference type="SAM" id="MobiDB-lite"/>
    </source>
</evidence>
<evidence type="ECO:0000313" key="4">
    <source>
        <dbReference type="Proteomes" id="UP000694864"/>
    </source>
</evidence>
<organism evidence="4 5">
    <name type="scientific">Camelina sativa</name>
    <name type="common">False flax</name>
    <name type="synonym">Myagrum sativum</name>
    <dbReference type="NCBI Taxonomy" id="90675"/>
    <lineage>
        <taxon>Eukaryota</taxon>
        <taxon>Viridiplantae</taxon>
        <taxon>Streptophyta</taxon>
        <taxon>Embryophyta</taxon>
        <taxon>Tracheophyta</taxon>
        <taxon>Spermatophyta</taxon>
        <taxon>Magnoliopsida</taxon>
        <taxon>eudicotyledons</taxon>
        <taxon>Gunneridae</taxon>
        <taxon>Pentapetalae</taxon>
        <taxon>rosids</taxon>
        <taxon>malvids</taxon>
        <taxon>Brassicales</taxon>
        <taxon>Brassicaceae</taxon>
        <taxon>Camelineae</taxon>
        <taxon>Camelina</taxon>
    </lineage>
</organism>
<reference evidence="5" key="2">
    <citation type="submission" date="2025-08" db="UniProtKB">
        <authorList>
            <consortium name="RefSeq"/>
        </authorList>
    </citation>
    <scope>IDENTIFICATION</scope>
    <source>
        <tissue evidence="5">Leaf</tissue>
    </source>
</reference>
<protein>
    <submittedName>
        <fullName evidence="5">Uncharacterized protein At3g60930, chloroplastic-like</fullName>
    </submittedName>
</protein>